<protein>
    <submittedName>
        <fullName evidence="2">Uncharacterized protein</fullName>
    </submittedName>
</protein>
<dbReference type="AlphaFoldDB" id="A0A5C1A961"/>
<dbReference type="RefSeq" id="WP_149110668.1">
    <property type="nucleotide sequence ID" value="NZ_CP042425.1"/>
</dbReference>
<reference evidence="3" key="1">
    <citation type="submission" date="2019-08" db="EMBL/GenBank/DDBJ databases">
        <title>Limnoglobus roseus gen. nov., sp. nov., a novel freshwater planctomycete with a giant genome from the family Gemmataceae.</title>
        <authorList>
            <person name="Kulichevskaya I.S."/>
            <person name="Naumoff D.G."/>
            <person name="Miroshnikov K."/>
            <person name="Ivanova A."/>
            <person name="Philippov D.A."/>
            <person name="Hakobyan A."/>
            <person name="Rijpstra I.C."/>
            <person name="Sinninghe Damste J.S."/>
            <person name="Liesack W."/>
            <person name="Dedysh S.N."/>
        </authorList>
    </citation>
    <scope>NUCLEOTIDE SEQUENCE [LARGE SCALE GENOMIC DNA]</scope>
    <source>
        <strain evidence="3">PX52</strain>
    </source>
</reference>
<dbReference type="KEGG" id="lrs:PX52LOC_02835"/>
<feature type="compositionally biased region" description="Basic and acidic residues" evidence="1">
    <location>
        <begin position="284"/>
        <end position="313"/>
    </location>
</feature>
<keyword evidence="3" id="KW-1185">Reference proteome</keyword>
<name>A0A5C1A961_9BACT</name>
<accession>A0A5C1A961</accession>
<organism evidence="2 3">
    <name type="scientific">Limnoglobus roseus</name>
    <dbReference type="NCBI Taxonomy" id="2598579"/>
    <lineage>
        <taxon>Bacteria</taxon>
        <taxon>Pseudomonadati</taxon>
        <taxon>Planctomycetota</taxon>
        <taxon>Planctomycetia</taxon>
        <taxon>Gemmatales</taxon>
        <taxon>Gemmataceae</taxon>
        <taxon>Limnoglobus</taxon>
    </lineage>
</organism>
<evidence type="ECO:0000313" key="3">
    <source>
        <dbReference type="Proteomes" id="UP000324974"/>
    </source>
</evidence>
<dbReference type="EMBL" id="CP042425">
    <property type="protein sequence ID" value="QEL15899.1"/>
    <property type="molecule type" value="Genomic_DNA"/>
</dbReference>
<feature type="region of interest" description="Disordered" evidence="1">
    <location>
        <begin position="262"/>
        <end position="313"/>
    </location>
</feature>
<dbReference type="Proteomes" id="UP000324974">
    <property type="component" value="Chromosome"/>
</dbReference>
<sequence>MTDNASSAAHRFIERDQPLSDFGTTVDLPSGIKLPPGCRIIDVHDPARGNEGLHVVWEVRRGSMSIERSAQVYPGFELAAGECPAAVWPPPPWPGDLWPVSDAPASIVAWFRVTAFAGDFTVCPVDIAPDHRVVGWRAKLRAARLLAAAAGVVGRDRIAWPLPADPAIAWGEFLALWDAVLSWAATVAARVGSGEIHVPTHDALGPLPKGSPASAFNALAMQIAAVKGGAFLNSPSRAWAKLLGCSRGVVVKLKLWRQTQERKRAAKPAAPKTVRLTPAIESTETDRRTATERLITEQRLDASQDSQRRSARA</sequence>
<evidence type="ECO:0000256" key="1">
    <source>
        <dbReference type="SAM" id="MobiDB-lite"/>
    </source>
</evidence>
<evidence type="ECO:0000313" key="2">
    <source>
        <dbReference type="EMBL" id="QEL15899.1"/>
    </source>
</evidence>
<proteinExistence type="predicted"/>
<gene>
    <name evidence="2" type="ORF">PX52LOC_02835</name>
</gene>